<evidence type="ECO:0008006" key="3">
    <source>
        <dbReference type="Google" id="ProtNLM"/>
    </source>
</evidence>
<name>A0ABP8JG44_9BACT</name>
<evidence type="ECO:0000313" key="1">
    <source>
        <dbReference type="EMBL" id="GAA4390300.1"/>
    </source>
</evidence>
<dbReference type="PROSITE" id="PS51257">
    <property type="entry name" value="PROKAR_LIPOPROTEIN"/>
    <property type="match status" value="1"/>
</dbReference>
<evidence type="ECO:0000313" key="2">
    <source>
        <dbReference type="Proteomes" id="UP001500454"/>
    </source>
</evidence>
<reference evidence="2" key="1">
    <citation type="journal article" date="2019" name="Int. J. Syst. Evol. Microbiol.">
        <title>The Global Catalogue of Microorganisms (GCM) 10K type strain sequencing project: providing services to taxonomists for standard genome sequencing and annotation.</title>
        <authorList>
            <consortium name="The Broad Institute Genomics Platform"/>
            <consortium name="The Broad Institute Genome Sequencing Center for Infectious Disease"/>
            <person name="Wu L."/>
            <person name="Ma J."/>
        </authorList>
    </citation>
    <scope>NUCLEOTIDE SEQUENCE [LARGE SCALE GENOMIC DNA]</scope>
    <source>
        <strain evidence="2">JCM 17924</strain>
    </source>
</reference>
<proteinExistence type="predicted"/>
<dbReference type="EMBL" id="BAABHA010000015">
    <property type="protein sequence ID" value="GAA4390300.1"/>
    <property type="molecule type" value="Genomic_DNA"/>
</dbReference>
<dbReference type="SUPFAM" id="SSF82185">
    <property type="entry name" value="Histone H3 K4-specific methyltransferase SET7/9 N-terminal domain"/>
    <property type="match status" value="1"/>
</dbReference>
<organism evidence="1 2">
    <name type="scientific">Hymenobacter koreensis</name>
    <dbReference type="NCBI Taxonomy" id="1084523"/>
    <lineage>
        <taxon>Bacteria</taxon>
        <taxon>Pseudomonadati</taxon>
        <taxon>Bacteroidota</taxon>
        <taxon>Cytophagia</taxon>
        <taxon>Cytophagales</taxon>
        <taxon>Hymenobacteraceae</taxon>
        <taxon>Hymenobacter</taxon>
    </lineage>
</organism>
<sequence>MCLSFRAFTPTRIGYGLKLLWLTSGLIVSSCHSTHGPIGFWSRNRFDEAGRRQGPWHEYYDAAETIRVSRGRYQQGRPVGRWTYTHPAGHRWRKEQYRQHGVVNIRDYHPNGKLAARGQARLDTQTDTLHYYWFGTWQRYDTTGQVVSREIYQQGVLQGTELVRLKK</sequence>
<comment type="caution">
    <text evidence="1">The sequence shown here is derived from an EMBL/GenBank/DDBJ whole genome shotgun (WGS) entry which is preliminary data.</text>
</comment>
<keyword evidence="2" id="KW-1185">Reference proteome</keyword>
<protein>
    <recommendedName>
        <fullName evidence="3">Toxin-antitoxin system YwqK family antitoxin</fullName>
    </recommendedName>
</protein>
<dbReference type="Proteomes" id="UP001500454">
    <property type="component" value="Unassembled WGS sequence"/>
</dbReference>
<accession>A0ABP8JG44</accession>
<gene>
    <name evidence="1" type="ORF">GCM10023186_38330</name>
</gene>
<dbReference type="RefSeq" id="WP_345226905.1">
    <property type="nucleotide sequence ID" value="NZ_BAABHA010000015.1"/>
</dbReference>
<dbReference type="Gene3D" id="3.90.930.1">
    <property type="match status" value="1"/>
</dbReference>